<proteinExistence type="predicted"/>
<evidence type="ECO:0000256" key="1">
    <source>
        <dbReference type="SAM" id="Phobius"/>
    </source>
</evidence>
<reference evidence="2 3" key="1">
    <citation type="submission" date="2018-12" db="EMBL/GenBank/DDBJ databases">
        <authorList>
            <consortium name="Pathogen Informatics"/>
        </authorList>
    </citation>
    <scope>NUCLEOTIDE SEQUENCE [LARGE SCALE GENOMIC DNA]</scope>
    <source>
        <strain evidence="2 3">NCTC10437</strain>
    </source>
</reference>
<keyword evidence="1" id="KW-1133">Transmembrane helix</keyword>
<organism evidence="2 3">
    <name type="scientific">Mycolicibacterium aurum</name>
    <name type="common">Mycobacterium aurum</name>
    <dbReference type="NCBI Taxonomy" id="1791"/>
    <lineage>
        <taxon>Bacteria</taxon>
        <taxon>Bacillati</taxon>
        <taxon>Actinomycetota</taxon>
        <taxon>Actinomycetes</taxon>
        <taxon>Mycobacteriales</taxon>
        <taxon>Mycobacteriaceae</taxon>
        <taxon>Mycolicibacterium</taxon>
    </lineage>
</organism>
<gene>
    <name evidence="2" type="ORF">NCTC10437_04024</name>
</gene>
<name>A0A3S4S0L4_MYCAU</name>
<dbReference type="KEGG" id="mauu:NCTC10437_04024"/>
<dbReference type="AlphaFoldDB" id="A0A3S4S0L4"/>
<accession>A0A3S4S0L4</accession>
<dbReference type="RefSeq" id="WP_048634382.1">
    <property type="nucleotide sequence ID" value="NZ_CVQQ01000019.1"/>
</dbReference>
<dbReference type="Proteomes" id="UP000279306">
    <property type="component" value="Chromosome"/>
</dbReference>
<sequence length="84" mass="8398">MVEPAVPTTVDADDPFNEAVATTGLFLIVTAIISLAFALASWGLDETLIAAFAGAAAVVSFAASILCFKAQAIDAAPAAIEVSA</sequence>
<evidence type="ECO:0000313" key="2">
    <source>
        <dbReference type="EMBL" id="VEG57022.1"/>
    </source>
</evidence>
<feature type="transmembrane region" description="Helical" evidence="1">
    <location>
        <begin position="20"/>
        <end position="40"/>
    </location>
</feature>
<protein>
    <recommendedName>
        <fullName evidence="4">Transmembrane protein</fullName>
    </recommendedName>
</protein>
<feature type="transmembrane region" description="Helical" evidence="1">
    <location>
        <begin position="47"/>
        <end position="66"/>
    </location>
</feature>
<keyword evidence="3" id="KW-1185">Reference proteome</keyword>
<dbReference type="EMBL" id="LR134356">
    <property type="protein sequence ID" value="VEG57022.1"/>
    <property type="molecule type" value="Genomic_DNA"/>
</dbReference>
<keyword evidence="1" id="KW-0472">Membrane</keyword>
<keyword evidence="1" id="KW-0812">Transmembrane</keyword>
<evidence type="ECO:0008006" key="4">
    <source>
        <dbReference type="Google" id="ProtNLM"/>
    </source>
</evidence>
<evidence type="ECO:0000313" key="3">
    <source>
        <dbReference type="Proteomes" id="UP000279306"/>
    </source>
</evidence>
<dbReference type="OrthoDB" id="4748260at2"/>